<proteinExistence type="predicted"/>
<dbReference type="AlphaFoldDB" id="A0AAV0RCG3"/>
<accession>A0AAV0RCG3</accession>
<dbReference type="Pfam" id="PF03126">
    <property type="entry name" value="Plus-3"/>
    <property type="match status" value="1"/>
</dbReference>
<dbReference type="CDD" id="cd10567">
    <property type="entry name" value="SWIB-MDM2_like"/>
    <property type="match status" value="1"/>
</dbReference>
<feature type="region of interest" description="Disordered" evidence="1">
    <location>
        <begin position="114"/>
        <end position="137"/>
    </location>
</feature>
<dbReference type="InterPro" id="IPR003121">
    <property type="entry name" value="SWIB_MDM2_domain"/>
</dbReference>
<dbReference type="Gene3D" id="3.90.70.200">
    <property type="entry name" value="Plus-3 domain"/>
    <property type="match status" value="1"/>
</dbReference>
<dbReference type="Gene3D" id="1.10.245.10">
    <property type="entry name" value="SWIB/MDM2 domain"/>
    <property type="match status" value="1"/>
</dbReference>
<dbReference type="Gene3D" id="3.30.1490.40">
    <property type="match status" value="1"/>
</dbReference>
<dbReference type="PROSITE" id="PS51360">
    <property type="entry name" value="PLUS3"/>
    <property type="match status" value="1"/>
</dbReference>
<dbReference type="SUPFAM" id="SSF47592">
    <property type="entry name" value="SWIB/MDM2 domain"/>
    <property type="match status" value="1"/>
</dbReference>
<dbReference type="InterPro" id="IPR036128">
    <property type="entry name" value="Plus3-like_sf"/>
</dbReference>
<feature type="domain" description="DM2" evidence="3">
    <location>
        <begin position="4"/>
        <end position="87"/>
    </location>
</feature>
<keyword evidence="5" id="KW-1185">Reference proteome</keyword>
<comment type="caution">
    <text evidence="4">The sequence shown here is derived from an EMBL/GenBank/DDBJ whole genome shotgun (WGS) entry which is preliminary data.</text>
</comment>
<evidence type="ECO:0000313" key="4">
    <source>
        <dbReference type="EMBL" id="CAI0555355.1"/>
    </source>
</evidence>
<dbReference type="Proteomes" id="UP001154282">
    <property type="component" value="Unassembled WGS sequence"/>
</dbReference>
<dbReference type="InterPro" id="IPR004343">
    <property type="entry name" value="Plus-3_dom"/>
</dbReference>
<feature type="region of interest" description="Disordered" evidence="1">
    <location>
        <begin position="458"/>
        <end position="519"/>
    </location>
</feature>
<evidence type="ECO:0000313" key="5">
    <source>
        <dbReference type="Proteomes" id="UP001154282"/>
    </source>
</evidence>
<gene>
    <name evidence="4" type="ORF">LITE_LOCUS47572</name>
</gene>
<feature type="domain" description="Plus3" evidence="2">
    <location>
        <begin position="155"/>
        <end position="294"/>
    </location>
</feature>
<dbReference type="InterPro" id="IPR036885">
    <property type="entry name" value="SWIB_MDM2_dom_sf"/>
</dbReference>
<dbReference type="InterPro" id="IPR035445">
    <property type="entry name" value="GYF-like_dom_sf"/>
</dbReference>
<dbReference type="SMART" id="SM00719">
    <property type="entry name" value="Plus3"/>
    <property type="match status" value="1"/>
</dbReference>
<dbReference type="InterPro" id="IPR045894">
    <property type="entry name" value="At5g08430-like"/>
</dbReference>
<dbReference type="Pfam" id="PF02201">
    <property type="entry name" value="SWIB"/>
    <property type="match status" value="1"/>
</dbReference>
<reference evidence="4" key="1">
    <citation type="submission" date="2022-08" db="EMBL/GenBank/DDBJ databases">
        <authorList>
            <person name="Gutierrez-Valencia J."/>
        </authorList>
    </citation>
    <scope>NUCLEOTIDE SEQUENCE</scope>
</reference>
<organism evidence="4 5">
    <name type="scientific">Linum tenue</name>
    <dbReference type="NCBI Taxonomy" id="586396"/>
    <lineage>
        <taxon>Eukaryota</taxon>
        <taxon>Viridiplantae</taxon>
        <taxon>Streptophyta</taxon>
        <taxon>Embryophyta</taxon>
        <taxon>Tracheophyta</taxon>
        <taxon>Spermatophyta</taxon>
        <taxon>Magnoliopsida</taxon>
        <taxon>eudicotyledons</taxon>
        <taxon>Gunneridae</taxon>
        <taxon>Pentapetalae</taxon>
        <taxon>rosids</taxon>
        <taxon>fabids</taxon>
        <taxon>Malpighiales</taxon>
        <taxon>Linaceae</taxon>
        <taxon>Linum</taxon>
    </lineage>
</organism>
<dbReference type="EMBL" id="CAMGYJ010000010">
    <property type="protein sequence ID" value="CAI0555355.1"/>
    <property type="molecule type" value="Genomic_DNA"/>
</dbReference>
<name>A0AAV0RCG3_9ROSI</name>
<dbReference type="PROSITE" id="PS51925">
    <property type="entry name" value="SWIB_MDM2"/>
    <property type="match status" value="1"/>
</dbReference>
<evidence type="ECO:0000256" key="1">
    <source>
        <dbReference type="SAM" id="MobiDB-lite"/>
    </source>
</evidence>
<feature type="compositionally biased region" description="Basic and acidic residues" evidence="1">
    <location>
        <begin position="508"/>
        <end position="519"/>
    </location>
</feature>
<sequence length="617" mass="69278">MRRKLVFSGWGSKDLLEFLASIGKETAEQLSQQEVVGIISKYCADNSLFDPEKRKRILCDAKLQTLFRRKWISKNGIHTHVGKHFAENQSDDHGDDDDAMEVDEQVDQGLEVGEGSGENYVASSGEKRKRKSRPKAGCQKLGKEVMVVRKGLFASVTAENIKRVYLRKNVLDELMKETESFDAKVVGCFVRIKTDPYDYSRTTSHLLVLVKGSSPIFIAVVGVKRTPGNAEMGDSVLLEVSCVLKDVPISKVSDDNFTEDECEDLRQRVKDGLLKRPLIADFEEKAQSLHEAITRDVCTLSSLFKNYILLFSFFNVYRKFCKPLTSSLPTLAEYWETWNNLQTPEEQSRLLQKFPEIDADEEAAESACKEIPRHEEQATFLQPGEVLIKAKPSKCLIREGTSSPRNVVEATGNAIKAAQTSPPARTASLSPDNNVVDKIREEGIQKVVVNTQKHIFLPPDNMEKTRQEDLRKKAAKTTEKETPAAVPFPMEKSIEKDAPKVASNTDEQTGKEPSQKTEKCATGKIEIIDLSDDDNTRPAAINNQAAATENVNAKMWHCMSVRQGLRLGGLYPISLLRKWRDSSSNPSALHFKVWKEGQREEEAILLEEAIRRAYGLK</sequence>
<evidence type="ECO:0000259" key="3">
    <source>
        <dbReference type="PROSITE" id="PS51925"/>
    </source>
</evidence>
<dbReference type="PANTHER" id="PTHR46851:SF23">
    <property type="entry name" value="SWIB_MDM2 DOMAIN-CONTAINING PROTEIN"/>
    <property type="match status" value="1"/>
</dbReference>
<dbReference type="PANTHER" id="PTHR46851">
    <property type="entry name" value="OS01G0884500 PROTEIN"/>
    <property type="match status" value="1"/>
</dbReference>
<dbReference type="SUPFAM" id="SSF159042">
    <property type="entry name" value="Plus3-like"/>
    <property type="match status" value="1"/>
</dbReference>
<protein>
    <submittedName>
        <fullName evidence="4">Uncharacterized protein</fullName>
    </submittedName>
</protein>
<dbReference type="GO" id="GO:0003677">
    <property type="term" value="F:DNA binding"/>
    <property type="evidence" value="ECO:0007669"/>
    <property type="project" value="InterPro"/>
</dbReference>
<evidence type="ECO:0000259" key="2">
    <source>
        <dbReference type="PROSITE" id="PS51360"/>
    </source>
</evidence>
<feature type="compositionally biased region" description="Basic and acidic residues" evidence="1">
    <location>
        <begin position="461"/>
        <end position="482"/>
    </location>
</feature>